<evidence type="ECO:0000256" key="6">
    <source>
        <dbReference type="SAM" id="Phobius"/>
    </source>
</evidence>
<protein>
    <recommendedName>
        <fullName evidence="8">Prolipoprotein diacylglyceryl transferase</fullName>
    </recommendedName>
</protein>
<feature type="transmembrane region" description="Helical" evidence="6">
    <location>
        <begin position="150"/>
        <end position="169"/>
    </location>
</feature>
<feature type="transmembrane region" description="Helical" evidence="6">
    <location>
        <begin position="213"/>
        <end position="231"/>
    </location>
</feature>
<keyword evidence="2" id="KW-0808">Transferase</keyword>
<comment type="caution">
    <text evidence="7">The sequence shown here is derived from an EMBL/GenBank/DDBJ whole genome shotgun (WGS) entry which is preliminary data.</text>
</comment>
<evidence type="ECO:0000256" key="5">
    <source>
        <dbReference type="ARBA" id="ARBA00023136"/>
    </source>
</evidence>
<evidence type="ECO:0008006" key="8">
    <source>
        <dbReference type="Google" id="ProtNLM"/>
    </source>
</evidence>
<dbReference type="EMBL" id="BARS01037863">
    <property type="protein sequence ID" value="GAG16198.1"/>
    <property type="molecule type" value="Genomic_DNA"/>
</dbReference>
<dbReference type="AlphaFoldDB" id="X0VUR7"/>
<accession>X0VUR7</accession>
<keyword evidence="1" id="KW-1003">Cell membrane</keyword>
<dbReference type="GO" id="GO:0005886">
    <property type="term" value="C:plasma membrane"/>
    <property type="evidence" value="ECO:0007669"/>
    <property type="project" value="InterPro"/>
</dbReference>
<evidence type="ECO:0000256" key="1">
    <source>
        <dbReference type="ARBA" id="ARBA00022475"/>
    </source>
</evidence>
<evidence type="ECO:0000256" key="4">
    <source>
        <dbReference type="ARBA" id="ARBA00022989"/>
    </source>
</evidence>
<gene>
    <name evidence="7" type="ORF">S01H1_58003</name>
</gene>
<evidence type="ECO:0000256" key="2">
    <source>
        <dbReference type="ARBA" id="ARBA00022679"/>
    </source>
</evidence>
<dbReference type="InterPro" id="IPR001640">
    <property type="entry name" value="Lgt"/>
</dbReference>
<dbReference type="GO" id="GO:0042158">
    <property type="term" value="P:lipoprotein biosynthetic process"/>
    <property type="evidence" value="ECO:0007669"/>
    <property type="project" value="InterPro"/>
</dbReference>
<keyword evidence="4 6" id="KW-1133">Transmembrane helix</keyword>
<keyword evidence="3 6" id="KW-0812">Transmembrane</keyword>
<sequence length="237" mass="25550">AVVVALWTLRLRADRAGMDGTQLVDFGLWLVIWALIGAKLLLVLVELPRYLKDPASILGTIRAGGVFLGGFVAAVIAAIILLRRYNLPTLPSFDVLSPSLALGHAIGRIGCLLAGCCWGAACDLPWAITYTSPIAAENLGTPLHQHLHPFPVYSSLFNFGLYALLAAYYRRRPAAGRVFATYLLLYGVGRFLLEWTRGDAVRGFVLGGALSTSQLISAALIIIGTGLHIWIGRRRAA</sequence>
<evidence type="ECO:0000256" key="3">
    <source>
        <dbReference type="ARBA" id="ARBA00022692"/>
    </source>
</evidence>
<evidence type="ECO:0000313" key="7">
    <source>
        <dbReference type="EMBL" id="GAG16198.1"/>
    </source>
</evidence>
<feature type="transmembrane region" description="Helical" evidence="6">
    <location>
        <begin position="176"/>
        <end position="193"/>
    </location>
</feature>
<feature type="transmembrane region" description="Helical" evidence="6">
    <location>
        <begin position="26"/>
        <end position="45"/>
    </location>
</feature>
<name>X0VUR7_9ZZZZ</name>
<dbReference type="PANTHER" id="PTHR30589:SF0">
    <property type="entry name" value="PHOSPHATIDYLGLYCEROL--PROLIPOPROTEIN DIACYLGLYCERYL TRANSFERASE"/>
    <property type="match status" value="1"/>
</dbReference>
<keyword evidence="5 6" id="KW-0472">Membrane</keyword>
<dbReference type="GO" id="GO:0008961">
    <property type="term" value="F:phosphatidylglycerol-prolipoprotein diacylglyceryl transferase activity"/>
    <property type="evidence" value="ECO:0007669"/>
    <property type="project" value="InterPro"/>
</dbReference>
<reference evidence="7" key="1">
    <citation type="journal article" date="2014" name="Front. Microbiol.">
        <title>High frequency of phylogenetically diverse reductive dehalogenase-homologous genes in deep subseafloor sedimentary metagenomes.</title>
        <authorList>
            <person name="Kawai M."/>
            <person name="Futagami T."/>
            <person name="Toyoda A."/>
            <person name="Takaki Y."/>
            <person name="Nishi S."/>
            <person name="Hori S."/>
            <person name="Arai W."/>
            <person name="Tsubouchi T."/>
            <person name="Morono Y."/>
            <person name="Uchiyama I."/>
            <person name="Ito T."/>
            <person name="Fujiyama A."/>
            <person name="Inagaki F."/>
            <person name="Takami H."/>
        </authorList>
    </citation>
    <scope>NUCLEOTIDE SEQUENCE</scope>
    <source>
        <strain evidence="7">Expedition CK06-06</strain>
    </source>
</reference>
<dbReference type="PANTHER" id="PTHR30589">
    <property type="entry name" value="PROLIPOPROTEIN DIACYLGLYCERYL TRANSFERASE"/>
    <property type="match status" value="1"/>
</dbReference>
<feature type="transmembrane region" description="Helical" evidence="6">
    <location>
        <begin position="57"/>
        <end position="82"/>
    </location>
</feature>
<organism evidence="7">
    <name type="scientific">marine sediment metagenome</name>
    <dbReference type="NCBI Taxonomy" id="412755"/>
    <lineage>
        <taxon>unclassified sequences</taxon>
        <taxon>metagenomes</taxon>
        <taxon>ecological metagenomes</taxon>
    </lineage>
</organism>
<feature type="non-terminal residue" evidence="7">
    <location>
        <position position="1"/>
    </location>
</feature>
<proteinExistence type="predicted"/>
<dbReference type="Pfam" id="PF01790">
    <property type="entry name" value="LGT"/>
    <property type="match status" value="1"/>
</dbReference>